<protein>
    <submittedName>
        <fullName evidence="1">DUF3603 family protein</fullName>
    </submittedName>
</protein>
<dbReference type="Pfam" id="PF12227">
    <property type="entry name" value="DUF3603"/>
    <property type="match status" value="1"/>
</dbReference>
<dbReference type="RefSeq" id="WP_317124023.1">
    <property type="nucleotide sequence ID" value="NZ_JAWJBA010000127.1"/>
</dbReference>
<keyword evidence="2" id="KW-1185">Reference proteome</keyword>
<sequence>MLYLHDVWVNWFEGEENGYNVCHFHEWRKDDSVELLDQVPLVKVESDLFDYIENELSELPQQLLDDIYQKAYLRKNHERIQLDNCFVVTDGVGILAVDTIGYNIPIRK</sequence>
<reference evidence="1 2" key="1">
    <citation type="submission" date="2023-10" db="EMBL/GenBank/DDBJ databases">
        <title>Screening of Alkalihalobacillus lindianensis BZ-TG-R113 and Its Alleviation of Salt Stress on Rapeseed Growth.</title>
        <authorList>
            <person name="Zhao B."/>
            <person name="Guo T."/>
        </authorList>
    </citation>
    <scope>NUCLEOTIDE SEQUENCE [LARGE SCALE GENOMIC DNA]</scope>
    <source>
        <strain evidence="1 2">BZ-TG-R113</strain>
    </source>
</reference>
<accession>A0ABU3XGK5</accession>
<evidence type="ECO:0000313" key="1">
    <source>
        <dbReference type="EMBL" id="MDV2686953.1"/>
    </source>
</evidence>
<dbReference type="Proteomes" id="UP001287282">
    <property type="component" value="Unassembled WGS sequence"/>
</dbReference>
<feature type="non-terminal residue" evidence="1">
    <location>
        <position position="108"/>
    </location>
</feature>
<organism evidence="1 2">
    <name type="scientific">Alkalihalophilus lindianensis</name>
    <dbReference type="NCBI Taxonomy" id="1630542"/>
    <lineage>
        <taxon>Bacteria</taxon>
        <taxon>Bacillati</taxon>
        <taxon>Bacillota</taxon>
        <taxon>Bacilli</taxon>
        <taxon>Bacillales</taxon>
        <taxon>Bacillaceae</taxon>
        <taxon>Alkalihalophilus</taxon>
    </lineage>
</organism>
<name>A0ABU3XGK5_9BACI</name>
<gene>
    <name evidence="1" type="ORF">RYX56_21620</name>
</gene>
<comment type="caution">
    <text evidence="1">The sequence shown here is derived from an EMBL/GenBank/DDBJ whole genome shotgun (WGS) entry which is preliminary data.</text>
</comment>
<dbReference type="InterPro" id="IPR020909">
    <property type="entry name" value="UPF0736"/>
</dbReference>
<evidence type="ECO:0000313" key="2">
    <source>
        <dbReference type="Proteomes" id="UP001287282"/>
    </source>
</evidence>
<proteinExistence type="predicted"/>
<dbReference type="EMBL" id="JAWJBA010000127">
    <property type="protein sequence ID" value="MDV2686953.1"/>
    <property type="molecule type" value="Genomic_DNA"/>
</dbReference>